<dbReference type="Proteomes" id="UP000799755">
    <property type="component" value="Unassembled WGS sequence"/>
</dbReference>
<reference evidence="1" key="1">
    <citation type="journal article" date="2020" name="Stud. Mycol.">
        <title>101 Dothideomycetes genomes: a test case for predicting lifestyles and emergence of pathogens.</title>
        <authorList>
            <person name="Haridas S."/>
            <person name="Albert R."/>
            <person name="Binder M."/>
            <person name="Bloem J."/>
            <person name="Labutti K."/>
            <person name="Salamov A."/>
            <person name="Andreopoulos B."/>
            <person name="Baker S."/>
            <person name="Barry K."/>
            <person name="Bills G."/>
            <person name="Bluhm B."/>
            <person name="Cannon C."/>
            <person name="Castanera R."/>
            <person name="Culley D."/>
            <person name="Daum C."/>
            <person name="Ezra D."/>
            <person name="Gonzalez J."/>
            <person name="Henrissat B."/>
            <person name="Kuo A."/>
            <person name="Liang C."/>
            <person name="Lipzen A."/>
            <person name="Lutzoni F."/>
            <person name="Magnuson J."/>
            <person name="Mondo S."/>
            <person name="Nolan M."/>
            <person name="Ohm R."/>
            <person name="Pangilinan J."/>
            <person name="Park H.-J."/>
            <person name="Ramirez L."/>
            <person name="Alfaro M."/>
            <person name="Sun H."/>
            <person name="Tritt A."/>
            <person name="Yoshinaga Y."/>
            <person name="Zwiers L.-H."/>
            <person name="Turgeon B."/>
            <person name="Goodwin S."/>
            <person name="Spatafora J."/>
            <person name="Crous P."/>
            <person name="Grigoriev I."/>
        </authorList>
    </citation>
    <scope>NUCLEOTIDE SEQUENCE</scope>
    <source>
        <strain evidence="1">ATCC 200398</strain>
    </source>
</reference>
<evidence type="ECO:0000313" key="1">
    <source>
        <dbReference type="EMBL" id="KAF2474957.1"/>
    </source>
</evidence>
<organism evidence="1 2">
    <name type="scientific">Lindgomyces ingoldianus</name>
    <dbReference type="NCBI Taxonomy" id="673940"/>
    <lineage>
        <taxon>Eukaryota</taxon>
        <taxon>Fungi</taxon>
        <taxon>Dikarya</taxon>
        <taxon>Ascomycota</taxon>
        <taxon>Pezizomycotina</taxon>
        <taxon>Dothideomycetes</taxon>
        <taxon>Pleosporomycetidae</taxon>
        <taxon>Pleosporales</taxon>
        <taxon>Lindgomycetaceae</taxon>
        <taxon>Lindgomyces</taxon>
    </lineage>
</organism>
<accession>A0ACB6R8W1</accession>
<dbReference type="EMBL" id="MU003497">
    <property type="protein sequence ID" value="KAF2474957.1"/>
    <property type="molecule type" value="Genomic_DNA"/>
</dbReference>
<name>A0ACB6R8W1_9PLEO</name>
<keyword evidence="2" id="KW-1185">Reference proteome</keyword>
<feature type="non-terminal residue" evidence="1">
    <location>
        <position position="1"/>
    </location>
</feature>
<sequence>HQSPEAETFLGPNSFPKHWPIQYNPILKRRLSNAVHVCCRDTFLVDGSKPNNSIAAITATKSGQYHD</sequence>
<feature type="non-terminal residue" evidence="1">
    <location>
        <position position="67"/>
    </location>
</feature>
<comment type="caution">
    <text evidence="1">The sequence shown here is derived from an EMBL/GenBank/DDBJ whole genome shotgun (WGS) entry which is preliminary data.</text>
</comment>
<gene>
    <name evidence="1" type="ORF">BDR25DRAFT_181452</name>
</gene>
<evidence type="ECO:0000313" key="2">
    <source>
        <dbReference type="Proteomes" id="UP000799755"/>
    </source>
</evidence>
<protein>
    <submittedName>
        <fullName evidence="1">Uncharacterized protein</fullName>
    </submittedName>
</protein>
<proteinExistence type="predicted"/>